<organism evidence="1 2">
    <name type="scientific">Photorhabdus cinerea</name>
    <dbReference type="NCBI Taxonomy" id="471575"/>
    <lineage>
        <taxon>Bacteria</taxon>
        <taxon>Pseudomonadati</taxon>
        <taxon>Pseudomonadota</taxon>
        <taxon>Gammaproteobacteria</taxon>
        <taxon>Enterobacterales</taxon>
        <taxon>Morganellaceae</taxon>
        <taxon>Photorhabdus</taxon>
    </lineage>
</organism>
<dbReference type="EMBL" id="PUJW01000042">
    <property type="protein sequence ID" value="NHB94523.1"/>
    <property type="molecule type" value="Genomic_DNA"/>
</dbReference>
<proteinExistence type="predicted"/>
<sequence>MTKISPYIKIKLHFNLIFIPKVKIDFNSKISKNLHNYEKTRRETHPDKINHQLQKIKKIIQKQTTLDSPMNR</sequence>
<reference evidence="1 2" key="1">
    <citation type="submission" date="2018-02" db="EMBL/GenBank/DDBJ databases">
        <authorList>
            <person name="Machado R.A."/>
        </authorList>
    </citation>
    <scope>NUCLEOTIDE SEQUENCE [LARGE SCALE GENOMIC DNA]</scope>
    <source>
        <strain evidence="1 2">DSM 19724</strain>
    </source>
</reference>
<keyword evidence="2" id="KW-1185">Reference proteome</keyword>
<dbReference type="AlphaFoldDB" id="A0A7X5QHL0"/>
<evidence type="ECO:0000313" key="1">
    <source>
        <dbReference type="EMBL" id="NHB94523.1"/>
    </source>
</evidence>
<dbReference type="Proteomes" id="UP000591844">
    <property type="component" value="Unassembled WGS sequence"/>
</dbReference>
<comment type="caution">
    <text evidence="1">The sequence shown here is derived from an EMBL/GenBank/DDBJ whole genome shotgun (WGS) entry which is preliminary data.</text>
</comment>
<gene>
    <name evidence="1" type="ORF">C5469_21245</name>
</gene>
<accession>A0A7X5QHL0</accession>
<evidence type="ECO:0000313" key="2">
    <source>
        <dbReference type="Proteomes" id="UP000591844"/>
    </source>
</evidence>
<name>A0A7X5QHL0_9GAMM</name>
<protein>
    <submittedName>
        <fullName evidence="1">Uncharacterized protein</fullName>
    </submittedName>
</protein>